<evidence type="ECO:0000313" key="1">
    <source>
        <dbReference type="EMBL" id="CAG7827653.1"/>
    </source>
</evidence>
<keyword evidence="2" id="KW-1185">Reference proteome</keyword>
<evidence type="ECO:0000313" key="2">
    <source>
        <dbReference type="Proteomes" id="UP000708208"/>
    </source>
</evidence>
<dbReference type="Proteomes" id="UP000708208">
    <property type="component" value="Unassembled WGS sequence"/>
</dbReference>
<organism evidence="1 2">
    <name type="scientific">Allacma fusca</name>
    <dbReference type="NCBI Taxonomy" id="39272"/>
    <lineage>
        <taxon>Eukaryota</taxon>
        <taxon>Metazoa</taxon>
        <taxon>Ecdysozoa</taxon>
        <taxon>Arthropoda</taxon>
        <taxon>Hexapoda</taxon>
        <taxon>Collembola</taxon>
        <taxon>Symphypleona</taxon>
        <taxon>Sminthuridae</taxon>
        <taxon>Allacma</taxon>
    </lineage>
</organism>
<feature type="non-terminal residue" evidence="1">
    <location>
        <position position="1"/>
    </location>
</feature>
<sequence length="137" mass="14855">PRSWCITPAGAAPDRITAGGTQPAGGYDDGVCRSITRVGDLTAAGTGGHANRGDLYLASVRAGFGRARDGDGDLNTARQFEFDVSGHRIAEASGKMNSCRYRSGAIYRAHQCRHHAQLMRNKLRRYECYEMDAFSLS</sequence>
<gene>
    <name evidence="1" type="ORF">AFUS01_LOCUS37629</name>
</gene>
<protein>
    <submittedName>
        <fullName evidence="1">Uncharacterized protein</fullName>
    </submittedName>
</protein>
<name>A0A8J2PNE2_9HEXA</name>
<reference evidence="1" key="1">
    <citation type="submission" date="2021-06" db="EMBL/GenBank/DDBJ databases">
        <authorList>
            <person name="Hodson N. C."/>
            <person name="Mongue J. A."/>
            <person name="Jaron S. K."/>
        </authorList>
    </citation>
    <scope>NUCLEOTIDE SEQUENCE</scope>
</reference>
<accession>A0A8J2PNE2</accession>
<dbReference type="AlphaFoldDB" id="A0A8J2PNE2"/>
<comment type="caution">
    <text evidence="1">The sequence shown here is derived from an EMBL/GenBank/DDBJ whole genome shotgun (WGS) entry which is preliminary data.</text>
</comment>
<dbReference type="EMBL" id="CAJVCH010544355">
    <property type="protein sequence ID" value="CAG7827653.1"/>
    <property type="molecule type" value="Genomic_DNA"/>
</dbReference>
<proteinExistence type="predicted"/>